<dbReference type="InterPro" id="IPR013320">
    <property type="entry name" value="ConA-like_dom_sf"/>
</dbReference>
<keyword evidence="4" id="KW-0732">Signal</keyword>
<dbReference type="InterPro" id="IPR001580">
    <property type="entry name" value="Calret/calnex"/>
</dbReference>
<protein>
    <submittedName>
        <fullName evidence="5">Calreticulin</fullName>
    </submittedName>
</protein>
<evidence type="ECO:0000256" key="2">
    <source>
        <dbReference type="ARBA" id="ARBA00010983"/>
    </source>
</evidence>
<organism evidence="5 6">
    <name type="scientific">Oryzias melastigma</name>
    <name type="common">Marine medaka</name>
    <dbReference type="NCBI Taxonomy" id="30732"/>
    <lineage>
        <taxon>Eukaryota</taxon>
        <taxon>Metazoa</taxon>
        <taxon>Chordata</taxon>
        <taxon>Craniata</taxon>
        <taxon>Vertebrata</taxon>
        <taxon>Euteleostomi</taxon>
        <taxon>Actinopterygii</taxon>
        <taxon>Neopterygii</taxon>
        <taxon>Teleostei</taxon>
        <taxon>Neoteleostei</taxon>
        <taxon>Acanthomorphata</taxon>
        <taxon>Ovalentaria</taxon>
        <taxon>Atherinomorphae</taxon>
        <taxon>Beloniformes</taxon>
        <taxon>Adrianichthyidae</taxon>
        <taxon>Oryziinae</taxon>
        <taxon>Oryzias</taxon>
    </lineage>
</organism>
<comment type="caution">
    <text evidence="5">The sequence shown here is derived from an EMBL/GenBank/DDBJ whole genome shotgun (WGS) entry which is preliminary data.</text>
</comment>
<dbReference type="GO" id="GO:0006457">
    <property type="term" value="P:protein folding"/>
    <property type="evidence" value="ECO:0007669"/>
    <property type="project" value="InterPro"/>
</dbReference>
<feature type="signal peptide" evidence="4">
    <location>
        <begin position="1"/>
        <end position="18"/>
    </location>
</feature>
<dbReference type="PANTHER" id="PTHR11073:SF3">
    <property type="entry name" value="CALRETICULIN-3"/>
    <property type="match status" value="1"/>
</dbReference>
<dbReference type="SUPFAM" id="SSF49899">
    <property type="entry name" value="Concanavalin A-like lectins/glucanases"/>
    <property type="match status" value="1"/>
</dbReference>
<gene>
    <name evidence="5" type="ORF">FQA47_023248</name>
</gene>
<proteinExistence type="inferred from homology"/>
<sequence length="102" mass="11578">MKFCSALLALLASVAVEATIYFREQFTDGDGWKTRWLESKHKSDYGQWKLSSGKFYGDAEADKGLQTSQDARFYALSARFPALQQRGEDIGRPVHRQARAED</sequence>
<feature type="chain" id="PRO_5032936991" evidence="4">
    <location>
        <begin position="19"/>
        <end position="102"/>
    </location>
</feature>
<evidence type="ECO:0000313" key="6">
    <source>
        <dbReference type="Proteomes" id="UP000646548"/>
    </source>
</evidence>
<evidence type="ECO:0000256" key="1">
    <source>
        <dbReference type="ARBA" id="ARBA00004240"/>
    </source>
</evidence>
<evidence type="ECO:0000256" key="3">
    <source>
        <dbReference type="ARBA" id="ARBA00022824"/>
    </source>
</evidence>
<dbReference type="Gene3D" id="2.60.120.200">
    <property type="match status" value="1"/>
</dbReference>
<dbReference type="GO" id="GO:0036503">
    <property type="term" value="P:ERAD pathway"/>
    <property type="evidence" value="ECO:0007669"/>
    <property type="project" value="TreeGrafter"/>
</dbReference>
<comment type="subcellular location">
    <subcellularLocation>
        <location evidence="1">Endoplasmic reticulum</location>
    </subcellularLocation>
</comment>
<dbReference type="GO" id="GO:0005509">
    <property type="term" value="F:calcium ion binding"/>
    <property type="evidence" value="ECO:0007669"/>
    <property type="project" value="InterPro"/>
</dbReference>
<evidence type="ECO:0000313" key="5">
    <source>
        <dbReference type="EMBL" id="KAF6728674.1"/>
    </source>
</evidence>
<dbReference type="AlphaFoldDB" id="A0A834CG86"/>
<dbReference type="PANTHER" id="PTHR11073">
    <property type="entry name" value="CALRETICULIN AND CALNEXIN"/>
    <property type="match status" value="1"/>
</dbReference>
<comment type="similarity">
    <text evidence="2">Belongs to the calreticulin family.</text>
</comment>
<reference evidence="5" key="1">
    <citation type="journal article" name="BMC Genomics">
        <title>Long-read sequencing and de novo genome assembly of marine medaka (Oryzias melastigma).</title>
        <authorList>
            <person name="Liang P."/>
            <person name="Saqib H.S.A."/>
            <person name="Ni X."/>
            <person name="Shen Y."/>
        </authorList>
    </citation>
    <scope>NUCLEOTIDE SEQUENCE</scope>
    <source>
        <strain evidence="5">Bigg-433</strain>
    </source>
</reference>
<dbReference type="GO" id="GO:0005789">
    <property type="term" value="C:endoplasmic reticulum membrane"/>
    <property type="evidence" value="ECO:0007669"/>
    <property type="project" value="TreeGrafter"/>
</dbReference>
<evidence type="ECO:0000256" key="4">
    <source>
        <dbReference type="SAM" id="SignalP"/>
    </source>
</evidence>
<dbReference type="EMBL" id="WKFB01000273">
    <property type="protein sequence ID" value="KAF6728674.1"/>
    <property type="molecule type" value="Genomic_DNA"/>
</dbReference>
<name>A0A834CG86_ORYME</name>
<dbReference type="GO" id="GO:0051082">
    <property type="term" value="F:unfolded protein binding"/>
    <property type="evidence" value="ECO:0007669"/>
    <property type="project" value="InterPro"/>
</dbReference>
<keyword evidence="3" id="KW-0256">Endoplasmic reticulum</keyword>
<accession>A0A834CG86</accession>
<dbReference type="Proteomes" id="UP000646548">
    <property type="component" value="Unassembled WGS sequence"/>
</dbReference>